<feature type="domain" description="D-alanyl-D-alanine carboxypeptidase-like core" evidence="1">
    <location>
        <begin position="173"/>
        <end position="241"/>
    </location>
</feature>
<protein>
    <submittedName>
        <fullName evidence="2">Peptidase M15B and M15C, D,D-carboxypeptidase VanY/endolysin</fullName>
    </submittedName>
</protein>
<gene>
    <name evidence="2" type="ORF">ACX27_23650</name>
</gene>
<organism evidence="2 3">
    <name type="scientific">Nostoc piscinale CENA21</name>
    <dbReference type="NCBI Taxonomy" id="224013"/>
    <lineage>
        <taxon>Bacteria</taxon>
        <taxon>Bacillati</taxon>
        <taxon>Cyanobacteriota</taxon>
        <taxon>Cyanophyceae</taxon>
        <taxon>Nostocales</taxon>
        <taxon>Nostocaceae</taxon>
        <taxon>Nostoc</taxon>
    </lineage>
</organism>
<accession>A0A0M5TIL3</accession>
<keyword evidence="3" id="KW-1185">Reference proteome</keyword>
<dbReference type="InterPro" id="IPR009045">
    <property type="entry name" value="Zn_M74/Hedgehog-like"/>
</dbReference>
<dbReference type="STRING" id="224013.ACX27_23650"/>
<dbReference type="EMBL" id="CP012036">
    <property type="protein sequence ID" value="ALF55138.1"/>
    <property type="molecule type" value="Genomic_DNA"/>
</dbReference>
<keyword evidence="2" id="KW-0645">Protease</keyword>
<dbReference type="Gene3D" id="3.30.1380.10">
    <property type="match status" value="1"/>
</dbReference>
<sequence>MKRLIKPAKFILTAIFICLALVASNSLQRYQSLNNLPSTNQCLVAAVSGCSANAQEPNLPQPVTSEPLSPQENFVATIVQNLKVMPAPGTYEYTLLRSYGAAFINSTSNVKLPQKLIFDSEADTKEFQSQLTLEKVVDTRDCYLQKSAADALNKARLQFNIPLKSGYGASDCLRSYATNLRFWHKYANNKTLEKVKEGKETAILGVVAPPGTSQHLWGLAIDLGVSNAKQRQILNQNGWFQTVVKDVPHWTYLGVSAEDLPKLGFKNQVIQGITYWLTPLA</sequence>
<dbReference type="RefSeq" id="WP_062296032.1">
    <property type="nucleotide sequence ID" value="NZ_CP012036.1"/>
</dbReference>
<dbReference type="GO" id="GO:0004180">
    <property type="term" value="F:carboxypeptidase activity"/>
    <property type="evidence" value="ECO:0007669"/>
    <property type="project" value="UniProtKB-KW"/>
</dbReference>
<dbReference type="KEGG" id="npz:ACX27_23650"/>
<proteinExistence type="predicted"/>
<dbReference type="GO" id="GO:0006508">
    <property type="term" value="P:proteolysis"/>
    <property type="evidence" value="ECO:0007669"/>
    <property type="project" value="InterPro"/>
</dbReference>
<name>A0A0M5TIL3_9NOSO</name>
<evidence type="ECO:0000313" key="3">
    <source>
        <dbReference type="Proteomes" id="UP000062645"/>
    </source>
</evidence>
<dbReference type="InterPro" id="IPR003709">
    <property type="entry name" value="VanY-like_core_dom"/>
</dbReference>
<dbReference type="SUPFAM" id="SSF55166">
    <property type="entry name" value="Hedgehog/DD-peptidase"/>
    <property type="match status" value="1"/>
</dbReference>
<dbReference type="Proteomes" id="UP000062645">
    <property type="component" value="Chromosome"/>
</dbReference>
<keyword evidence="2" id="KW-0378">Hydrolase</keyword>
<keyword evidence="2" id="KW-0121">Carboxypeptidase</keyword>
<evidence type="ECO:0000313" key="2">
    <source>
        <dbReference type="EMBL" id="ALF55138.1"/>
    </source>
</evidence>
<reference evidence="2 3" key="2">
    <citation type="journal article" date="2016" name="Genome Announc.">
        <title>Draft Genome Sequence of the N2-Fixing Cyanobacterium Nostoc piscinale CENA21, Isolated from the Brazilian Amazon Floodplain.</title>
        <authorList>
            <person name="Leao T."/>
            <person name="Guimaraes P.I."/>
            <person name="de Melo A.G."/>
            <person name="Ramos R.T."/>
            <person name="Leao P.N."/>
            <person name="Silva A."/>
            <person name="Fiore M.F."/>
            <person name="Schneider M.P."/>
        </authorList>
    </citation>
    <scope>NUCLEOTIDE SEQUENCE [LARGE SCALE GENOMIC DNA]</scope>
    <source>
        <strain evidence="2 3">CENA21</strain>
    </source>
</reference>
<evidence type="ECO:0000259" key="1">
    <source>
        <dbReference type="Pfam" id="PF02557"/>
    </source>
</evidence>
<dbReference type="PATRIC" id="fig|224013.5.peg.5684"/>
<dbReference type="AlphaFoldDB" id="A0A0M5TIL3"/>
<dbReference type="Pfam" id="PF02557">
    <property type="entry name" value="VanY"/>
    <property type="match status" value="1"/>
</dbReference>
<dbReference type="OrthoDB" id="5496837at2"/>
<reference evidence="3" key="1">
    <citation type="submission" date="2015-07" db="EMBL/GenBank/DDBJ databases">
        <title>Genome Of Nitrogen-Fixing Cyanobacterium Nostoc piscinale CENA21 From Solimoes/Amazon River Floodplain Sediments And Comparative Genomics To Uncover Biosynthetic Natural Products Potential.</title>
        <authorList>
            <person name="Leao T.F."/>
            <person name="Leao P.N."/>
            <person name="Guimaraes P.I."/>
            <person name="de Melo A.G.C."/>
            <person name="Ramos R.T.J."/>
            <person name="Silva A."/>
            <person name="Fiore M.F."/>
            <person name="Schneider M.P.C."/>
        </authorList>
    </citation>
    <scope>NUCLEOTIDE SEQUENCE [LARGE SCALE GENOMIC DNA]</scope>
    <source>
        <strain evidence="3">CENA21</strain>
    </source>
</reference>